<dbReference type="InterPro" id="IPR006016">
    <property type="entry name" value="UspA"/>
</dbReference>
<gene>
    <name evidence="3" type="ORF">HDU87_004701</name>
</gene>
<evidence type="ECO:0000313" key="4">
    <source>
        <dbReference type="Proteomes" id="UP001212152"/>
    </source>
</evidence>
<dbReference type="CDD" id="cd23659">
    <property type="entry name" value="USP_At3g01520-like"/>
    <property type="match status" value="1"/>
</dbReference>
<dbReference type="InterPro" id="IPR006015">
    <property type="entry name" value="Universal_stress_UspA"/>
</dbReference>
<feature type="region of interest" description="Disordered" evidence="1">
    <location>
        <begin position="1"/>
        <end position="89"/>
    </location>
</feature>
<dbReference type="PANTHER" id="PTHR31964">
    <property type="entry name" value="ADENINE NUCLEOTIDE ALPHA HYDROLASES-LIKE SUPERFAMILY PROTEIN"/>
    <property type="match status" value="1"/>
</dbReference>
<comment type="caution">
    <text evidence="3">The sequence shown here is derived from an EMBL/GenBank/DDBJ whole genome shotgun (WGS) entry which is preliminary data.</text>
</comment>
<dbReference type="Gene3D" id="3.40.50.620">
    <property type="entry name" value="HUPs"/>
    <property type="match status" value="1"/>
</dbReference>
<evidence type="ECO:0000256" key="1">
    <source>
        <dbReference type="SAM" id="MobiDB-lite"/>
    </source>
</evidence>
<dbReference type="PANTHER" id="PTHR31964:SF140">
    <property type="entry name" value="UNIVERSAL STRESS PROTEIN FAMILY PROTEIN"/>
    <property type="match status" value="1"/>
</dbReference>
<feature type="compositionally biased region" description="Basic and acidic residues" evidence="1">
    <location>
        <begin position="56"/>
        <end position="89"/>
    </location>
</feature>
<keyword evidence="4" id="KW-1185">Reference proteome</keyword>
<dbReference type="PRINTS" id="PR01438">
    <property type="entry name" value="UNVRSLSTRESS"/>
</dbReference>
<dbReference type="EMBL" id="JADGJQ010000036">
    <property type="protein sequence ID" value="KAJ3176986.1"/>
    <property type="molecule type" value="Genomic_DNA"/>
</dbReference>
<protein>
    <recommendedName>
        <fullName evidence="2">UspA domain-containing protein</fullName>
    </recommendedName>
</protein>
<accession>A0AAD5XPP4</accession>
<dbReference type="Pfam" id="PF00582">
    <property type="entry name" value="Usp"/>
    <property type="match status" value="1"/>
</dbReference>
<dbReference type="AlphaFoldDB" id="A0AAD5XPP4"/>
<dbReference type="SUPFAM" id="SSF52402">
    <property type="entry name" value="Adenine nucleotide alpha hydrolases-like"/>
    <property type="match status" value="1"/>
</dbReference>
<sequence>MSASNSANNSETPHSAPGGNQQPTQSTHVEQAQEFVRDNGPTASEKQPQGKSQAQQDDKPGAADKQEQQSKDDADNAADKRNKKVQEMSQPVHEELLAQEPPTHTRIVAIAVDHSDHSEYTVNWAMEHLLNKSTDQVVLLSVRDVVNVPASFGLVYLSDIRGAEPVGTGVLDGKNKYWIDETEKEYMEASHKLLKFYGNRILKAGIKCRAIALRGDPREELVHKTGEINADMLVLGSRGMGTIKRALLGSVSDHCVHNSPCPVVVVRHVDDKKKKKQV</sequence>
<dbReference type="InterPro" id="IPR014729">
    <property type="entry name" value="Rossmann-like_a/b/a_fold"/>
</dbReference>
<evidence type="ECO:0000313" key="3">
    <source>
        <dbReference type="EMBL" id="KAJ3176986.1"/>
    </source>
</evidence>
<feature type="compositionally biased region" description="Polar residues" evidence="1">
    <location>
        <begin position="41"/>
        <end position="55"/>
    </location>
</feature>
<feature type="domain" description="UspA" evidence="2">
    <location>
        <begin position="106"/>
        <end position="267"/>
    </location>
</feature>
<organism evidence="3 4">
    <name type="scientific">Geranomyces variabilis</name>
    <dbReference type="NCBI Taxonomy" id="109894"/>
    <lineage>
        <taxon>Eukaryota</taxon>
        <taxon>Fungi</taxon>
        <taxon>Fungi incertae sedis</taxon>
        <taxon>Chytridiomycota</taxon>
        <taxon>Chytridiomycota incertae sedis</taxon>
        <taxon>Chytridiomycetes</taxon>
        <taxon>Spizellomycetales</taxon>
        <taxon>Powellomycetaceae</taxon>
        <taxon>Geranomyces</taxon>
    </lineage>
</organism>
<proteinExistence type="predicted"/>
<dbReference type="Proteomes" id="UP001212152">
    <property type="component" value="Unassembled WGS sequence"/>
</dbReference>
<evidence type="ECO:0000259" key="2">
    <source>
        <dbReference type="Pfam" id="PF00582"/>
    </source>
</evidence>
<feature type="compositionally biased region" description="Polar residues" evidence="1">
    <location>
        <begin position="1"/>
        <end position="30"/>
    </location>
</feature>
<reference evidence="3" key="1">
    <citation type="submission" date="2020-05" db="EMBL/GenBank/DDBJ databases">
        <title>Phylogenomic resolution of chytrid fungi.</title>
        <authorList>
            <person name="Stajich J.E."/>
            <person name="Amses K."/>
            <person name="Simmons R."/>
            <person name="Seto K."/>
            <person name="Myers J."/>
            <person name="Bonds A."/>
            <person name="Quandt C.A."/>
            <person name="Barry K."/>
            <person name="Liu P."/>
            <person name="Grigoriev I."/>
            <person name="Longcore J.E."/>
            <person name="James T.Y."/>
        </authorList>
    </citation>
    <scope>NUCLEOTIDE SEQUENCE</scope>
    <source>
        <strain evidence="3">JEL0379</strain>
    </source>
</reference>
<name>A0AAD5XPP4_9FUNG</name>